<evidence type="ECO:0000256" key="7">
    <source>
        <dbReference type="SAM" id="Phobius"/>
    </source>
</evidence>
<keyword evidence="6 7" id="KW-0472">Membrane</keyword>
<feature type="transmembrane region" description="Helical" evidence="7">
    <location>
        <begin position="141"/>
        <end position="164"/>
    </location>
</feature>
<reference evidence="9 10" key="1">
    <citation type="submission" date="2020-05" db="EMBL/GenBank/DDBJ databases">
        <title>Complete genome sequence of of a novel Thermoleptolyngbya strain isolated from hot springs of Ganzi, Sichuan China.</title>
        <authorList>
            <person name="Tang J."/>
            <person name="Daroch M."/>
            <person name="Li L."/>
            <person name="Waleron K."/>
            <person name="Waleron M."/>
            <person name="Waleron M."/>
        </authorList>
    </citation>
    <scope>NUCLEOTIDE SEQUENCE [LARGE SCALE GENOMIC DNA]</scope>
    <source>
        <strain evidence="9 10">PKUAC-SCTA183</strain>
    </source>
</reference>
<organism evidence="9 10">
    <name type="scientific">Thermoleptolyngbya sichuanensis A183</name>
    <dbReference type="NCBI Taxonomy" id="2737172"/>
    <lineage>
        <taxon>Bacteria</taxon>
        <taxon>Bacillati</taxon>
        <taxon>Cyanobacteriota</taxon>
        <taxon>Cyanophyceae</taxon>
        <taxon>Oculatellales</taxon>
        <taxon>Oculatellaceae</taxon>
        <taxon>Thermoleptolyngbya</taxon>
        <taxon>Thermoleptolyngbya sichuanensis</taxon>
    </lineage>
</organism>
<evidence type="ECO:0000256" key="1">
    <source>
        <dbReference type="ARBA" id="ARBA00004651"/>
    </source>
</evidence>
<dbReference type="EMBL" id="CP053661">
    <property type="protein sequence ID" value="QKD84500.1"/>
    <property type="molecule type" value="Genomic_DNA"/>
</dbReference>
<evidence type="ECO:0000313" key="9">
    <source>
        <dbReference type="EMBL" id="QKD84500.1"/>
    </source>
</evidence>
<gene>
    <name evidence="9" type="ORF">HPC62_21985</name>
</gene>
<name>A0A6M8BJW2_9CYAN</name>
<dbReference type="RefSeq" id="WP_172358524.1">
    <property type="nucleotide sequence ID" value="NZ_CP053661.1"/>
</dbReference>
<evidence type="ECO:0000256" key="5">
    <source>
        <dbReference type="ARBA" id="ARBA00022989"/>
    </source>
</evidence>
<evidence type="ECO:0000256" key="4">
    <source>
        <dbReference type="ARBA" id="ARBA00022692"/>
    </source>
</evidence>
<dbReference type="GO" id="GO:0005886">
    <property type="term" value="C:plasma membrane"/>
    <property type="evidence" value="ECO:0007669"/>
    <property type="project" value="UniProtKB-SubCell"/>
</dbReference>
<proteinExistence type="inferred from homology"/>
<keyword evidence="3" id="KW-1003">Cell membrane</keyword>
<protein>
    <submittedName>
        <fullName evidence="9">DedA family protein</fullName>
    </submittedName>
</protein>
<feature type="domain" description="VTT" evidence="8">
    <location>
        <begin position="36"/>
        <end position="160"/>
    </location>
</feature>
<sequence>MSLELLSLEALENLAHEYGYWVVFLGIMLENTGVPLPGETITLVGGFLAGSDELNYWLVLASATAGAVLGDNFGYWIGYFGGWPLLVRAGRVFRIEESRLLAVRTQFSENAARAVIFGRFLALLRIFAGPLAGIAQMPYPQFLLCNLIGALSWASVMVTLAFFVGKLIPLEQLVTIVGQFAVVALLLFCAAIALPIWLEHRANQELEG</sequence>
<dbReference type="Proteomes" id="UP000505210">
    <property type="component" value="Chromosome"/>
</dbReference>
<dbReference type="KEGG" id="theu:HPC62_21985"/>
<dbReference type="PANTHER" id="PTHR42709">
    <property type="entry name" value="ALKALINE PHOSPHATASE LIKE PROTEIN"/>
    <property type="match status" value="1"/>
</dbReference>
<feature type="transmembrane region" description="Helical" evidence="7">
    <location>
        <begin position="114"/>
        <end position="135"/>
    </location>
</feature>
<evidence type="ECO:0000256" key="6">
    <source>
        <dbReference type="ARBA" id="ARBA00023136"/>
    </source>
</evidence>
<evidence type="ECO:0000256" key="3">
    <source>
        <dbReference type="ARBA" id="ARBA00022475"/>
    </source>
</evidence>
<dbReference type="AlphaFoldDB" id="A0A6M8BJW2"/>
<accession>A0A6M8BJW2</accession>
<keyword evidence="5 7" id="KW-1133">Transmembrane helix</keyword>
<keyword evidence="4 7" id="KW-0812">Transmembrane</keyword>
<feature type="transmembrane region" description="Helical" evidence="7">
    <location>
        <begin position="176"/>
        <end position="198"/>
    </location>
</feature>
<feature type="transmembrane region" description="Helical" evidence="7">
    <location>
        <begin position="73"/>
        <end position="93"/>
    </location>
</feature>
<evidence type="ECO:0000259" key="8">
    <source>
        <dbReference type="Pfam" id="PF09335"/>
    </source>
</evidence>
<keyword evidence="10" id="KW-1185">Reference proteome</keyword>
<dbReference type="InterPro" id="IPR051311">
    <property type="entry name" value="DedA_domain"/>
</dbReference>
<dbReference type="Pfam" id="PF09335">
    <property type="entry name" value="VTT_dom"/>
    <property type="match status" value="1"/>
</dbReference>
<comment type="subcellular location">
    <subcellularLocation>
        <location evidence="1">Cell membrane</location>
        <topology evidence="1">Multi-pass membrane protein</topology>
    </subcellularLocation>
</comment>
<dbReference type="PANTHER" id="PTHR42709:SF6">
    <property type="entry name" value="UNDECAPRENYL PHOSPHATE TRANSPORTER A"/>
    <property type="match status" value="1"/>
</dbReference>
<evidence type="ECO:0000313" key="10">
    <source>
        <dbReference type="Proteomes" id="UP000505210"/>
    </source>
</evidence>
<comment type="similarity">
    <text evidence="2">Belongs to the DedA family.</text>
</comment>
<dbReference type="InterPro" id="IPR032816">
    <property type="entry name" value="VTT_dom"/>
</dbReference>
<evidence type="ECO:0000256" key="2">
    <source>
        <dbReference type="ARBA" id="ARBA00010792"/>
    </source>
</evidence>